<feature type="compositionally biased region" description="Acidic residues" evidence="4">
    <location>
        <begin position="69"/>
        <end position="85"/>
    </location>
</feature>
<dbReference type="Proteomes" id="UP000327468">
    <property type="component" value="Chromosome 10"/>
</dbReference>
<reference evidence="5 6" key="1">
    <citation type="submission" date="2019-06" db="EMBL/GenBank/DDBJ databases">
        <title>A chromosome-scale genome assembly of the striped catfish, Pangasianodon hypophthalmus.</title>
        <authorList>
            <person name="Wen M."/>
            <person name="Zahm M."/>
            <person name="Roques C."/>
            <person name="Cabau C."/>
            <person name="Klopp C."/>
            <person name="Donnadieu C."/>
            <person name="Jouanno E."/>
            <person name="Avarre J.-C."/>
            <person name="Campet M."/>
            <person name="Ha T.T.T."/>
            <person name="Dugue R."/>
            <person name="Lampietro C."/>
            <person name="Louis A."/>
            <person name="Herpin A."/>
            <person name="Echchiki A."/>
            <person name="Berthelot C."/>
            <person name="Parey E."/>
            <person name="Roest-Crollius H."/>
            <person name="Braasch I."/>
            <person name="Postlethwait J."/>
            <person name="Bobe J."/>
            <person name="Montfort J."/>
            <person name="Bouchez O."/>
            <person name="Begum T."/>
            <person name="Schartl M."/>
            <person name="Guiguen Y."/>
        </authorList>
    </citation>
    <scope>NUCLEOTIDE SEQUENCE [LARGE SCALE GENOMIC DNA]</scope>
    <source>
        <strain evidence="5 6">Indonesia</strain>
        <tissue evidence="5">Blood</tissue>
    </source>
</reference>
<feature type="region of interest" description="Disordered" evidence="4">
    <location>
        <begin position="53"/>
        <end position="87"/>
    </location>
</feature>
<evidence type="ECO:0000313" key="6">
    <source>
        <dbReference type="Proteomes" id="UP000327468"/>
    </source>
</evidence>
<protein>
    <recommendedName>
        <fullName evidence="2">Fibrous sheath-interacting protein 1</fullName>
    </recommendedName>
</protein>
<keyword evidence="3" id="KW-0175">Coiled coil</keyword>
<feature type="compositionally biased region" description="Low complexity" evidence="4">
    <location>
        <begin position="447"/>
        <end position="464"/>
    </location>
</feature>
<evidence type="ECO:0000256" key="1">
    <source>
        <dbReference type="ARBA" id="ARBA00010495"/>
    </source>
</evidence>
<name>A0A5N5N532_PANHP</name>
<evidence type="ECO:0000256" key="4">
    <source>
        <dbReference type="SAM" id="MobiDB-lite"/>
    </source>
</evidence>
<dbReference type="PANTHER" id="PTHR22012:SF2">
    <property type="entry name" value="FIBROUS SHEATH-INTERACTING PROTEIN 1"/>
    <property type="match status" value="1"/>
</dbReference>
<evidence type="ECO:0000256" key="2">
    <source>
        <dbReference type="ARBA" id="ARBA00019480"/>
    </source>
</evidence>
<dbReference type="PRINTS" id="PR02075">
    <property type="entry name" value="FIBSHEATHIP1"/>
</dbReference>
<evidence type="ECO:0000256" key="3">
    <source>
        <dbReference type="ARBA" id="ARBA00023054"/>
    </source>
</evidence>
<dbReference type="EMBL" id="VFJC01000011">
    <property type="protein sequence ID" value="KAB5562479.1"/>
    <property type="molecule type" value="Genomic_DNA"/>
</dbReference>
<feature type="compositionally biased region" description="Basic and acidic residues" evidence="4">
    <location>
        <begin position="7"/>
        <end position="21"/>
    </location>
</feature>
<sequence length="464" mass="52428">MDITKGSLDDISRPASSERSRPGSRVSSVVLSEGVRMNQDRIGALEVLSSELTETQDRQNIEENNLDCPSEDLAPDQDISEEENKDPELQKAIMKMKRLDRILAAKISTEKEVKKQGRELHQRLWKELKDHKPERRSECTDEAENTRLFLALTSNTSKDCSEEDYVPVFGTQVPEQENDLSCRPGNKVSRSEVGVNYKTSNSLKMGPEVKEVKQTESRQSVMGKSKHRQDFIRKNIELASSAGSLGPMTQEEKERLEELLKDIDEEEPYVDPTAKPETDFSLCAVSTPLDEGYTPQAAELDQLFHIDAKLQLLLPVQEFLSVRGPYGYRSLSQDKKPGELGERVLRDMKESREQEECLCEIQQQLQLLTQRQHPDSLTEEQMKNLLVECEMALSRSSESCTEDFSDPEPYCAVEGQIMSLLASTPRLSSSDLSELLQEACGTPTSPVQEQRTQQQEAQVVKLQS</sequence>
<dbReference type="PANTHER" id="PTHR22012">
    <property type="entry name" value="FIBROUS SHEATH INTERACTING PROTEIN 1"/>
    <property type="match status" value="1"/>
</dbReference>
<dbReference type="AlphaFoldDB" id="A0A5N5N532"/>
<feature type="region of interest" description="Disordered" evidence="4">
    <location>
        <begin position="439"/>
        <end position="464"/>
    </location>
</feature>
<comment type="similarity">
    <text evidence="1">Belongs to the FSIP1 family.</text>
</comment>
<keyword evidence="6" id="KW-1185">Reference proteome</keyword>
<dbReference type="InterPro" id="IPR026246">
    <property type="entry name" value="Fsip1"/>
</dbReference>
<gene>
    <name evidence="5" type="ORF">PHYPO_G00018270</name>
</gene>
<dbReference type="Pfam" id="PF15554">
    <property type="entry name" value="FSIP1"/>
    <property type="match status" value="1"/>
</dbReference>
<evidence type="ECO:0000313" key="5">
    <source>
        <dbReference type="EMBL" id="KAB5562479.1"/>
    </source>
</evidence>
<feature type="region of interest" description="Disordered" evidence="4">
    <location>
        <begin position="1"/>
        <end position="32"/>
    </location>
</feature>
<comment type="caution">
    <text evidence="5">The sequence shown here is derived from an EMBL/GenBank/DDBJ whole genome shotgun (WGS) entry which is preliminary data.</text>
</comment>
<organism evidence="5 6">
    <name type="scientific">Pangasianodon hypophthalmus</name>
    <name type="common">Striped catfish</name>
    <name type="synonym">Helicophagus hypophthalmus</name>
    <dbReference type="NCBI Taxonomy" id="310915"/>
    <lineage>
        <taxon>Eukaryota</taxon>
        <taxon>Metazoa</taxon>
        <taxon>Chordata</taxon>
        <taxon>Craniata</taxon>
        <taxon>Vertebrata</taxon>
        <taxon>Euteleostomi</taxon>
        <taxon>Actinopterygii</taxon>
        <taxon>Neopterygii</taxon>
        <taxon>Teleostei</taxon>
        <taxon>Ostariophysi</taxon>
        <taxon>Siluriformes</taxon>
        <taxon>Pangasiidae</taxon>
        <taxon>Pangasianodon</taxon>
    </lineage>
</organism>
<accession>A0A5N5N532</accession>
<proteinExistence type="inferred from homology"/>
<feature type="compositionally biased region" description="Low complexity" evidence="4">
    <location>
        <begin position="23"/>
        <end position="32"/>
    </location>
</feature>